<evidence type="ECO:0000256" key="1">
    <source>
        <dbReference type="SAM" id="MobiDB-lite"/>
    </source>
</evidence>
<comment type="caution">
    <text evidence="3">The sequence shown here is derived from an EMBL/GenBank/DDBJ whole genome shotgun (WGS) entry which is preliminary data.</text>
</comment>
<protein>
    <submittedName>
        <fullName evidence="3">Heterokaryon incompatibility protein-domain-containing protein</fullName>
    </submittedName>
</protein>
<dbReference type="Proteomes" id="UP001321760">
    <property type="component" value="Unassembled WGS sequence"/>
</dbReference>
<dbReference type="PANTHER" id="PTHR33112:SF1">
    <property type="entry name" value="HETEROKARYON INCOMPATIBILITY DOMAIN-CONTAINING PROTEIN"/>
    <property type="match status" value="1"/>
</dbReference>
<reference evidence="3" key="1">
    <citation type="journal article" date="2023" name="Mol. Phylogenet. Evol.">
        <title>Genome-scale phylogeny and comparative genomics of the fungal order Sordariales.</title>
        <authorList>
            <person name="Hensen N."/>
            <person name="Bonometti L."/>
            <person name="Westerberg I."/>
            <person name="Brannstrom I.O."/>
            <person name="Guillou S."/>
            <person name="Cros-Aarteil S."/>
            <person name="Calhoun S."/>
            <person name="Haridas S."/>
            <person name="Kuo A."/>
            <person name="Mondo S."/>
            <person name="Pangilinan J."/>
            <person name="Riley R."/>
            <person name="LaButti K."/>
            <person name="Andreopoulos B."/>
            <person name="Lipzen A."/>
            <person name="Chen C."/>
            <person name="Yan M."/>
            <person name="Daum C."/>
            <person name="Ng V."/>
            <person name="Clum A."/>
            <person name="Steindorff A."/>
            <person name="Ohm R.A."/>
            <person name="Martin F."/>
            <person name="Silar P."/>
            <person name="Natvig D.O."/>
            <person name="Lalanne C."/>
            <person name="Gautier V."/>
            <person name="Ament-Velasquez S.L."/>
            <person name="Kruys A."/>
            <person name="Hutchinson M.I."/>
            <person name="Powell A.J."/>
            <person name="Barry K."/>
            <person name="Miller A.N."/>
            <person name="Grigoriev I.V."/>
            <person name="Debuchy R."/>
            <person name="Gladieux P."/>
            <person name="Hiltunen Thoren M."/>
            <person name="Johannesson H."/>
        </authorList>
    </citation>
    <scope>NUCLEOTIDE SEQUENCE</scope>
    <source>
        <strain evidence="3">PSN243</strain>
    </source>
</reference>
<name>A0AAV9G7E1_9PEZI</name>
<dbReference type="AlphaFoldDB" id="A0AAV9G7E1"/>
<feature type="compositionally biased region" description="Basic and acidic residues" evidence="1">
    <location>
        <begin position="404"/>
        <end position="422"/>
    </location>
</feature>
<reference evidence="3" key="2">
    <citation type="submission" date="2023-05" db="EMBL/GenBank/DDBJ databases">
        <authorList>
            <consortium name="Lawrence Berkeley National Laboratory"/>
            <person name="Steindorff A."/>
            <person name="Hensen N."/>
            <person name="Bonometti L."/>
            <person name="Westerberg I."/>
            <person name="Brannstrom I.O."/>
            <person name="Guillou S."/>
            <person name="Cros-Aarteil S."/>
            <person name="Calhoun S."/>
            <person name="Haridas S."/>
            <person name="Kuo A."/>
            <person name="Mondo S."/>
            <person name="Pangilinan J."/>
            <person name="Riley R."/>
            <person name="Labutti K."/>
            <person name="Andreopoulos B."/>
            <person name="Lipzen A."/>
            <person name="Chen C."/>
            <person name="Yanf M."/>
            <person name="Daum C."/>
            <person name="Ng V."/>
            <person name="Clum A."/>
            <person name="Ohm R."/>
            <person name="Martin F."/>
            <person name="Silar P."/>
            <person name="Natvig D."/>
            <person name="Lalanne C."/>
            <person name="Gautier V."/>
            <person name="Ament-Velasquez S.L."/>
            <person name="Kruys A."/>
            <person name="Hutchinson M.I."/>
            <person name="Powell A.J."/>
            <person name="Barry K."/>
            <person name="Miller A.N."/>
            <person name="Grigoriev I.V."/>
            <person name="Debuchy R."/>
            <person name="Gladieux P."/>
            <person name="Thoren M.H."/>
            <person name="Johannesson H."/>
        </authorList>
    </citation>
    <scope>NUCLEOTIDE SEQUENCE</scope>
    <source>
        <strain evidence="3">PSN243</strain>
    </source>
</reference>
<organism evidence="3 4">
    <name type="scientific">Podospora aff. communis PSN243</name>
    <dbReference type="NCBI Taxonomy" id="3040156"/>
    <lineage>
        <taxon>Eukaryota</taxon>
        <taxon>Fungi</taxon>
        <taxon>Dikarya</taxon>
        <taxon>Ascomycota</taxon>
        <taxon>Pezizomycotina</taxon>
        <taxon>Sordariomycetes</taxon>
        <taxon>Sordariomycetidae</taxon>
        <taxon>Sordariales</taxon>
        <taxon>Podosporaceae</taxon>
        <taxon>Podospora</taxon>
    </lineage>
</organism>
<dbReference type="EMBL" id="MU865992">
    <property type="protein sequence ID" value="KAK4443461.1"/>
    <property type="molecule type" value="Genomic_DNA"/>
</dbReference>
<dbReference type="InterPro" id="IPR010730">
    <property type="entry name" value="HET"/>
</dbReference>
<gene>
    <name evidence="3" type="ORF">QBC34DRAFT_310958</name>
</gene>
<evidence type="ECO:0000313" key="3">
    <source>
        <dbReference type="EMBL" id="KAK4443461.1"/>
    </source>
</evidence>
<feature type="domain" description="Heterokaryon incompatibility" evidence="2">
    <location>
        <begin position="61"/>
        <end position="217"/>
    </location>
</feature>
<dbReference type="PANTHER" id="PTHR33112">
    <property type="entry name" value="DOMAIN PROTEIN, PUTATIVE-RELATED"/>
    <property type="match status" value="1"/>
</dbReference>
<evidence type="ECO:0000259" key="2">
    <source>
        <dbReference type="Pfam" id="PF06985"/>
    </source>
</evidence>
<accession>A0AAV9G7E1</accession>
<proteinExistence type="predicted"/>
<feature type="region of interest" description="Disordered" evidence="1">
    <location>
        <begin position="403"/>
        <end position="422"/>
    </location>
</feature>
<evidence type="ECO:0000313" key="4">
    <source>
        <dbReference type="Proteomes" id="UP001321760"/>
    </source>
</evidence>
<sequence>MDRSGLDFSRIKTWLSYCDTNHHGACLRIEDPWKRVDPPASLYFVDVEDERVSLLPGTSTYLTLSYVWGTDSSPLISTTANIDDLSTSHSLAETSPLGKQLPRTIRDAMKVTRELGYRYLWVDRLCIIQDDHVNKPEHIAAMAAIYGNSSLTIIADNGDDVNGLPGVGQSDTAERHPFDVISLPDGIQLVLDDPKPGSHPNLLPEKSYHRRDWTLQEELLSNRTLKFNPQEVKWMCRKSRFREILNDKDQISDNRKSSIEIQLFKPKPDITTYGHLAEDYTSRFLTYDSDAVNAFSAIIAAFSKSMSGGMLYGVPELLFEGALLWQPREPLRRRTSPTAPSWSFLGWQGSGLSVRTWSALYLNTAHDKYRKDVYFNSQVRLLPCAEFYKTDMRTGEQLAIRSSHYSEENSKNGEDLSDYHADKAPIPQEPYPHLSSLRGRRFSPCVLNFAVSWLGMCFPLGKTVVKVSVKMWLCLIRMDRSLVR</sequence>
<dbReference type="Pfam" id="PF06985">
    <property type="entry name" value="HET"/>
    <property type="match status" value="1"/>
</dbReference>
<keyword evidence="4" id="KW-1185">Reference proteome</keyword>